<proteinExistence type="inferred from homology"/>
<keyword evidence="4" id="KW-0413">Isomerase</keyword>
<keyword evidence="5" id="KW-1185">Reference proteome</keyword>
<reference evidence="4 5" key="1">
    <citation type="submission" date="2017-07" db="EMBL/GenBank/DDBJ databases">
        <title>Complete Genome Sequence of the cosmetic ferment Vitreoscilla filiformis (ATCC15551).</title>
        <authorList>
            <person name="Contreras S."/>
            <person name="Sagory-Zalkind P."/>
            <person name="Blanquart H."/>
            <person name="Iltis A."/>
            <person name="Morand S.C."/>
        </authorList>
    </citation>
    <scope>NUCLEOTIDE SEQUENCE [LARGE SCALE GENOMIC DNA]</scope>
    <source>
        <strain evidence="4 5">ATCC 15551</strain>
        <plasmid evidence="5">Plasmid pvf1</plasmid>
    </source>
</reference>
<dbReference type="AlphaFoldDB" id="A0A221KJN9"/>
<evidence type="ECO:0000259" key="3">
    <source>
        <dbReference type="Pfam" id="PF01557"/>
    </source>
</evidence>
<evidence type="ECO:0000313" key="4">
    <source>
        <dbReference type="EMBL" id="ASM79077.1"/>
    </source>
</evidence>
<evidence type="ECO:0000256" key="2">
    <source>
        <dbReference type="ARBA" id="ARBA00022723"/>
    </source>
</evidence>
<dbReference type="Gene3D" id="3.90.850.10">
    <property type="entry name" value="Fumarylacetoacetase-like, C-terminal domain"/>
    <property type="match status" value="1"/>
</dbReference>
<dbReference type="Pfam" id="PF01557">
    <property type="entry name" value="FAA_hydrolase"/>
    <property type="match status" value="1"/>
</dbReference>
<comment type="similarity">
    <text evidence="1">Belongs to the FAH family.</text>
</comment>
<geneLocation type="plasmid" evidence="5">
    <name>pvf1</name>
</geneLocation>
<dbReference type="GO" id="GO:0046872">
    <property type="term" value="F:metal ion binding"/>
    <property type="evidence" value="ECO:0007669"/>
    <property type="project" value="UniProtKB-KW"/>
</dbReference>
<dbReference type="GO" id="GO:0044281">
    <property type="term" value="P:small molecule metabolic process"/>
    <property type="evidence" value="ECO:0007669"/>
    <property type="project" value="UniProtKB-ARBA"/>
</dbReference>
<dbReference type="InterPro" id="IPR036663">
    <property type="entry name" value="Fumarylacetoacetase_C_sf"/>
</dbReference>
<dbReference type="PANTHER" id="PTHR42796">
    <property type="entry name" value="FUMARYLACETOACETATE HYDROLASE DOMAIN-CONTAINING PROTEIN 2A-RELATED"/>
    <property type="match status" value="1"/>
</dbReference>
<dbReference type="PANTHER" id="PTHR42796:SF4">
    <property type="entry name" value="FUMARYLACETOACETATE HYDROLASE DOMAIN-CONTAINING PROTEIN 2A"/>
    <property type="match status" value="1"/>
</dbReference>
<keyword evidence="4" id="KW-0614">Plasmid</keyword>
<protein>
    <submittedName>
        <fullName evidence="4">2-hydroxyhepta-2,4-diene-1,7-dioate isomerase</fullName>
    </submittedName>
</protein>
<dbReference type="EMBL" id="CP022424">
    <property type="protein sequence ID" value="ASM79077.1"/>
    <property type="molecule type" value="Genomic_DNA"/>
</dbReference>
<keyword evidence="2" id="KW-0479">Metal-binding</keyword>
<feature type="domain" description="Fumarylacetoacetase-like C-terminal" evidence="3">
    <location>
        <begin position="2"/>
        <end position="208"/>
    </location>
</feature>
<evidence type="ECO:0000313" key="5">
    <source>
        <dbReference type="Proteomes" id="UP000199729"/>
    </source>
</evidence>
<organism evidence="4 5">
    <name type="scientific">Vitreoscilla filiformis</name>
    <dbReference type="NCBI Taxonomy" id="63"/>
    <lineage>
        <taxon>Bacteria</taxon>
        <taxon>Pseudomonadati</taxon>
        <taxon>Pseudomonadota</taxon>
        <taxon>Betaproteobacteria</taxon>
        <taxon>Neisseriales</taxon>
        <taxon>Neisseriaceae</taxon>
        <taxon>Vitreoscilla</taxon>
    </lineage>
</organism>
<evidence type="ECO:0000256" key="1">
    <source>
        <dbReference type="ARBA" id="ARBA00010211"/>
    </source>
</evidence>
<dbReference type="GO" id="GO:0016853">
    <property type="term" value="F:isomerase activity"/>
    <property type="evidence" value="ECO:0007669"/>
    <property type="project" value="UniProtKB-KW"/>
</dbReference>
<dbReference type="InterPro" id="IPR051121">
    <property type="entry name" value="FAH"/>
</dbReference>
<name>A0A221KJN9_VITFI</name>
<sequence length="214" mass="22541">MYTALLNDPAQLAELGDAVHQPPYKAAPRAPVLALQPRNTWSRDGAAVAVPPAHPWVQSGATLGLVMGRVACRVTVAEALAHVAGYILVNDLELPDDGPQRHYRPGVRRKARDGFCPLGERIVPAHQIADPDALTVRVFIDGALAQESTTAGRVRHAAQWLADVSEFMTLYPGDVLTLGVAANAPRARAGQTLSVSIEGLGTLSNPVVLEGGAA</sequence>
<dbReference type="InterPro" id="IPR011234">
    <property type="entry name" value="Fumarylacetoacetase-like_C"/>
</dbReference>
<dbReference type="Proteomes" id="UP000199729">
    <property type="component" value="Plasmid pVF1"/>
</dbReference>
<accession>A0A221KJN9</accession>
<gene>
    <name evidence="4" type="ORF">VITFI_CDS3300</name>
</gene>
<dbReference type="KEGG" id="vff:VITFI_CDS3300"/>
<dbReference type="SUPFAM" id="SSF56529">
    <property type="entry name" value="FAH"/>
    <property type="match status" value="1"/>
</dbReference>